<keyword evidence="2" id="KW-1185">Reference proteome</keyword>
<reference evidence="1" key="1">
    <citation type="journal article" date="2021" name="Open Biol.">
        <title>Shared evolutionary footprints suggest mitochondrial oxidative damage underlies multiple complex I losses in fungi.</title>
        <authorList>
            <person name="Schikora-Tamarit M.A."/>
            <person name="Marcet-Houben M."/>
            <person name="Nosek J."/>
            <person name="Gabaldon T."/>
        </authorList>
    </citation>
    <scope>NUCLEOTIDE SEQUENCE</scope>
    <source>
        <strain evidence="1">CBS2887</strain>
    </source>
</reference>
<dbReference type="Proteomes" id="UP000774326">
    <property type="component" value="Unassembled WGS sequence"/>
</dbReference>
<gene>
    <name evidence="1" type="ORF">WICPIJ_008183</name>
</gene>
<sequence>MNSFKMTNESPKAPLNPKEVITICKRSKSGYKVSDFTSSEAEEELFKSAFPPQEIPHTSFKCDLICSKSPTRPNPPMISLWVCRFGRN</sequence>
<comment type="caution">
    <text evidence="1">The sequence shown here is derived from an EMBL/GenBank/DDBJ whole genome shotgun (WGS) entry which is preliminary data.</text>
</comment>
<reference evidence="1" key="2">
    <citation type="submission" date="2021-01" db="EMBL/GenBank/DDBJ databases">
        <authorList>
            <person name="Schikora-Tamarit M.A."/>
        </authorList>
    </citation>
    <scope>NUCLEOTIDE SEQUENCE</scope>
    <source>
        <strain evidence="1">CBS2887</strain>
    </source>
</reference>
<protein>
    <submittedName>
        <fullName evidence="1">Uncharacterized protein</fullName>
    </submittedName>
</protein>
<name>A0A9P8TJ32_WICPI</name>
<evidence type="ECO:0000313" key="1">
    <source>
        <dbReference type="EMBL" id="KAH3680671.1"/>
    </source>
</evidence>
<dbReference type="AlphaFoldDB" id="A0A9P8TJ32"/>
<evidence type="ECO:0000313" key="2">
    <source>
        <dbReference type="Proteomes" id="UP000774326"/>
    </source>
</evidence>
<proteinExistence type="predicted"/>
<organism evidence="1 2">
    <name type="scientific">Wickerhamomyces pijperi</name>
    <name type="common">Yeast</name>
    <name type="synonym">Pichia pijperi</name>
    <dbReference type="NCBI Taxonomy" id="599730"/>
    <lineage>
        <taxon>Eukaryota</taxon>
        <taxon>Fungi</taxon>
        <taxon>Dikarya</taxon>
        <taxon>Ascomycota</taxon>
        <taxon>Saccharomycotina</taxon>
        <taxon>Saccharomycetes</taxon>
        <taxon>Phaffomycetales</taxon>
        <taxon>Wickerhamomycetaceae</taxon>
        <taxon>Wickerhamomyces</taxon>
    </lineage>
</organism>
<dbReference type="EMBL" id="JAEUBG010004695">
    <property type="protein sequence ID" value="KAH3680671.1"/>
    <property type="molecule type" value="Genomic_DNA"/>
</dbReference>
<accession>A0A9P8TJ32</accession>